<evidence type="ECO:0000256" key="9">
    <source>
        <dbReference type="SAM" id="MobiDB-lite"/>
    </source>
</evidence>
<evidence type="ECO:0008006" key="14">
    <source>
        <dbReference type="Google" id="ProtNLM"/>
    </source>
</evidence>
<gene>
    <name evidence="13" type="ORF">QSP1433_LOCUS14937</name>
</gene>
<evidence type="ECO:0000256" key="4">
    <source>
        <dbReference type="ARBA" id="ARBA00022723"/>
    </source>
</evidence>
<dbReference type="InterPro" id="IPR019786">
    <property type="entry name" value="Zinc_finger_PHD-type_CS"/>
</dbReference>
<proteinExistence type="predicted"/>
<dbReference type="InterPro" id="IPR045606">
    <property type="entry name" value="ATXR3_C"/>
</dbReference>
<dbReference type="InterPro" id="IPR013083">
    <property type="entry name" value="Znf_RING/FYVE/PHD"/>
</dbReference>
<dbReference type="Pfam" id="PF00856">
    <property type="entry name" value="SET"/>
    <property type="match status" value="1"/>
</dbReference>
<evidence type="ECO:0000256" key="5">
    <source>
        <dbReference type="ARBA" id="ARBA00022771"/>
    </source>
</evidence>
<evidence type="ECO:0000256" key="2">
    <source>
        <dbReference type="ARBA" id="ARBA00022679"/>
    </source>
</evidence>
<dbReference type="InterPro" id="IPR046341">
    <property type="entry name" value="SET_dom_sf"/>
</dbReference>
<dbReference type="SMART" id="SM00317">
    <property type="entry name" value="SET"/>
    <property type="match status" value="1"/>
</dbReference>
<dbReference type="InterPro" id="IPR001965">
    <property type="entry name" value="Znf_PHD"/>
</dbReference>
<evidence type="ECO:0000256" key="1">
    <source>
        <dbReference type="ARBA" id="ARBA00022603"/>
    </source>
</evidence>
<dbReference type="InterPro" id="IPR001214">
    <property type="entry name" value="SET_dom"/>
</dbReference>
<evidence type="ECO:0000256" key="7">
    <source>
        <dbReference type="ARBA" id="ARBA00022853"/>
    </source>
</evidence>
<feature type="domain" description="Post-SET" evidence="12">
    <location>
        <begin position="835"/>
        <end position="851"/>
    </location>
</feature>
<dbReference type="InterPro" id="IPR003616">
    <property type="entry name" value="Post-SET_dom"/>
</dbReference>
<organism evidence="13">
    <name type="scientific">Mucochytrium quahogii</name>
    <dbReference type="NCBI Taxonomy" id="96639"/>
    <lineage>
        <taxon>Eukaryota</taxon>
        <taxon>Sar</taxon>
        <taxon>Stramenopiles</taxon>
        <taxon>Bigyra</taxon>
        <taxon>Labyrinthulomycetes</taxon>
        <taxon>Thraustochytrida</taxon>
        <taxon>Thraustochytriidae</taxon>
        <taxon>Mucochytrium</taxon>
    </lineage>
</organism>
<dbReference type="SUPFAM" id="SSF57903">
    <property type="entry name" value="FYVE/PHD zinc finger"/>
    <property type="match status" value="1"/>
</dbReference>
<feature type="domain" description="SET" evidence="11">
    <location>
        <begin position="689"/>
        <end position="825"/>
    </location>
</feature>
<dbReference type="InterPro" id="IPR011011">
    <property type="entry name" value="Znf_FYVE_PHD"/>
</dbReference>
<dbReference type="InterPro" id="IPR019787">
    <property type="entry name" value="Znf_PHD-finger"/>
</dbReference>
<evidence type="ECO:0000256" key="6">
    <source>
        <dbReference type="ARBA" id="ARBA00022833"/>
    </source>
</evidence>
<dbReference type="GO" id="GO:0032259">
    <property type="term" value="P:methylation"/>
    <property type="evidence" value="ECO:0007669"/>
    <property type="project" value="UniProtKB-KW"/>
</dbReference>
<dbReference type="PROSITE" id="PS50868">
    <property type="entry name" value="POST_SET"/>
    <property type="match status" value="1"/>
</dbReference>
<feature type="domain" description="PHD-type" evidence="10">
    <location>
        <begin position="5"/>
        <end position="55"/>
    </location>
</feature>
<keyword evidence="1" id="KW-0489">Methyltransferase</keyword>
<dbReference type="PANTHER" id="PTHR46655:SF1">
    <property type="entry name" value="HISTONE-LYSINE N-METHYLTRANSFERASE ATXR3"/>
    <property type="match status" value="1"/>
</dbReference>
<dbReference type="SMART" id="SM00249">
    <property type="entry name" value="PHD"/>
    <property type="match status" value="2"/>
</dbReference>
<evidence type="ECO:0000256" key="8">
    <source>
        <dbReference type="PROSITE-ProRule" id="PRU00146"/>
    </source>
</evidence>
<keyword evidence="7" id="KW-0156">Chromatin regulator</keyword>
<reference evidence="13" key="1">
    <citation type="submission" date="2021-01" db="EMBL/GenBank/DDBJ databases">
        <authorList>
            <person name="Corre E."/>
            <person name="Pelletier E."/>
            <person name="Niang G."/>
            <person name="Scheremetjew M."/>
            <person name="Finn R."/>
            <person name="Kale V."/>
            <person name="Holt S."/>
            <person name="Cochrane G."/>
            <person name="Meng A."/>
            <person name="Brown T."/>
            <person name="Cohen L."/>
        </authorList>
    </citation>
    <scope>NUCLEOTIDE SEQUENCE</scope>
    <source>
        <strain evidence="13">NY070348D</strain>
    </source>
</reference>
<evidence type="ECO:0000313" key="13">
    <source>
        <dbReference type="EMBL" id="CAD9702491.1"/>
    </source>
</evidence>
<dbReference type="Pfam" id="PF00628">
    <property type="entry name" value="PHD"/>
    <property type="match status" value="1"/>
</dbReference>
<sequence>MEEVDSCCAICFGAVSLEDDPILLCDGCNCATHKKCYDIEVVPEGDWFCDSCASLGLGASQPAVSGNSRPKRRRKVNKSLMFRECALCPNAAWQGGFLETDSDGWVHASCAKYNPNCQVHERKVATTLVPQSFTRVICELCGTNGFLGCIACTGGCGKSFFHVTCAQLRGLSQGYDGKRCPSCAYKAKVAEQRDHFARVLAKYPELEGVVAALNSGQFDRSKFVGGTIPVRDAMRSADFLAAVRALANITGDREPGDIELFLQAVQQYKVNVGQTELQPKVQSYVDKIVPKDFQPDWSILPQAAPLPPGFVDSWLVRIEFPRLLQAVHAVSLSPEQTKLIEAELCEEATKKIHLAWYEECSVKAVVAFLKKTVRADATFSITGDNEDEEPPAKTSSKRKGGSSGRAVKSNKTGQGKQEAVYEDYIRTPSDIFYTLFNPIRKKISDGEYTKYEAIARELEKNAKTEPYLQGKWNKAPYPRRPYEQIYEYAPTPGLYEKAQEGVMKVLETTKKPECEESDACAQPVPFGMELGTFVTDLRCKSRRVGCPRSAVGSKRPCKLGGEVTEANMWGLDCYTRKNLQSVLEVSISMTDTKEQRLFIQKLLMPVVDAQPAHQAHNLVFACRSILSVIGLPNDFVESPIRKKYDYEQADTPKLRDATNMILTNALNESLNIDQVRIACEYILFAVKTWGEESFRVHPKGVGVQCKSTDGLKSGTFVTEYLGELFPPWRWFEKQDAIKNAQRKVNFKPVLPDFYNIMLERHEDDEEGYNCVYIDPIVHGNFASRLSHSCEPNCATVVMVRGGKYVVTVYTLRDIGFGEELTFDYSSVTEDENEFKAATCLCGSINCRGSFLYYAGLGAFASVINEKHTFLHRNGAVFKACADPILREEDHNRLSSHGVKGAVLDGLPEWMKKWTSLLLGYAEYECAELSVRLCKMTHKITGQLLYNELSASLEAKGVLENRKQNIVITLNKLCNFFLTERTHLKANQPNILAGKRLEEIPAPLVVLTELEVCDKIWNNRDSIVATGLDLALGSATEEDFNTLKSWAKMQKKKKLKTRAALNSTLLELRNMFWSMGGGSEHRAHYTSAGDVITWLYYTRNFFTITAYPGVRSAPIGIRNVDIGRDGSVSESVKQGASQRTCENRTSFNVRIDRKEVDGKVSYSLQLPGSRKVPETLFPSGRPRGKLVLPYWVDFDPTTEFVTLSACTPESFNRIQFQFSESGYLSNLTQQDDPVTSDVQGNQSCFVLASPMPGCTAFYVYSPRLEDSPQTPLAEQPKGDYAVTRVVPDIPQAPTNLQGISWVNTGLFYAFDAALPGTTRFTALDHSGFIQEFFCFTEASFTTQVKFSSAESTFEHSAFSPSSKKRAMQEKTYPKSIDPLKVIYSEEKKYQGGFIWGQMSGWFKQTVSAPDASLSAERRGTLSLPDLGSCFKNYNYSYYVKERETVINRILNGPDNMWPTGTHWSFKNRNRLYGSPWLDDAMDPELGLTHKVVADMRHHATHSKPPSIEPTKIEPTKE</sequence>
<keyword evidence="2" id="KW-0808">Transferase</keyword>
<keyword evidence="4" id="KW-0479">Metal-binding</keyword>
<dbReference type="PANTHER" id="PTHR46655">
    <property type="entry name" value="HISTONE-LYSINE N-METHYLTRANSFERASE ATXR3"/>
    <property type="match status" value="1"/>
</dbReference>
<keyword evidence="5 8" id="KW-0863">Zinc-finger</keyword>
<dbReference type="PROSITE" id="PS01359">
    <property type="entry name" value="ZF_PHD_1"/>
    <property type="match status" value="1"/>
</dbReference>
<dbReference type="Pfam" id="PF13832">
    <property type="entry name" value="zf-HC5HC2H_2"/>
    <property type="match status" value="1"/>
</dbReference>
<evidence type="ECO:0000259" key="10">
    <source>
        <dbReference type="PROSITE" id="PS50016"/>
    </source>
</evidence>
<accession>A0A7S2SL79</accession>
<dbReference type="GO" id="GO:0008270">
    <property type="term" value="F:zinc ion binding"/>
    <property type="evidence" value="ECO:0007669"/>
    <property type="project" value="UniProtKB-KW"/>
</dbReference>
<dbReference type="Gene3D" id="2.170.270.10">
    <property type="entry name" value="SET domain"/>
    <property type="match status" value="1"/>
</dbReference>
<feature type="region of interest" description="Disordered" evidence="9">
    <location>
        <begin position="381"/>
        <end position="414"/>
    </location>
</feature>
<dbReference type="EMBL" id="HBHK01023743">
    <property type="protein sequence ID" value="CAD9702491.1"/>
    <property type="molecule type" value="Transcribed_RNA"/>
</dbReference>
<dbReference type="Gene3D" id="3.30.40.10">
    <property type="entry name" value="Zinc/RING finger domain, C3HC4 (zinc finger)"/>
    <property type="match status" value="2"/>
</dbReference>
<dbReference type="CDD" id="cd15492">
    <property type="entry name" value="PHD_BRPF_JADE_like"/>
    <property type="match status" value="1"/>
</dbReference>
<name>A0A7S2SL79_9STRA</name>
<dbReference type="Pfam" id="PF19633">
    <property type="entry name" value="SDG2_C"/>
    <property type="match status" value="2"/>
</dbReference>
<protein>
    <recommendedName>
        <fullName evidence="14">Histone-lysine N-methyltransferase</fullName>
    </recommendedName>
</protein>
<evidence type="ECO:0000259" key="11">
    <source>
        <dbReference type="PROSITE" id="PS50280"/>
    </source>
</evidence>
<evidence type="ECO:0000259" key="12">
    <source>
        <dbReference type="PROSITE" id="PS50868"/>
    </source>
</evidence>
<keyword evidence="3" id="KW-0949">S-adenosyl-L-methionine</keyword>
<dbReference type="PROSITE" id="PS50016">
    <property type="entry name" value="ZF_PHD_2"/>
    <property type="match status" value="1"/>
</dbReference>
<keyword evidence="6" id="KW-0862">Zinc</keyword>
<evidence type="ECO:0000256" key="3">
    <source>
        <dbReference type="ARBA" id="ARBA00022691"/>
    </source>
</evidence>
<feature type="region of interest" description="Disordered" evidence="9">
    <location>
        <begin position="1496"/>
        <end position="1516"/>
    </location>
</feature>
<dbReference type="GO" id="GO:0006325">
    <property type="term" value="P:chromatin organization"/>
    <property type="evidence" value="ECO:0007669"/>
    <property type="project" value="UniProtKB-KW"/>
</dbReference>
<dbReference type="GO" id="GO:0008168">
    <property type="term" value="F:methyltransferase activity"/>
    <property type="evidence" value="ECO:0007669"/>
    <property type="project" value="UniProtKB-KW"/>
</dbReference>
<dbReference type="PROSITE" id="PS50280">
    <property type="entry name" value="SET"/>
    <property type="match status" value="1"/>
</dbReference>
<dbReference type="SUPFAM" id="SSF82199">
    <property type="entry name" value="SET domain"/>
    <property type="match status" value="1"/>
</dbReference>